<evidence type="ECO:0000256" key="5">
    <source>
        <dbReference type="ARBA" id="ARBA00022842"/>
    </source>
</evidence>
<evidence type="ECO:0000313" key="14">
    <source>
        <dbReference type="Proteomes" id="UP000028302"/>
    </source>
</evidence>
<evidence type="ECO:0000313" key="13">
    <source>
        <dbReference type="EMBL" id="KEZ76900.1"/>
    </source>
</evidence>
<evidence type="ECO:0000256" key="12">
    <source>
        <dbReference type="RuleBase" id="RU004466"/>
    </source>
</evidence>
<protein>
    <recommendedName>
        <fullName evidence="9">Octaprenyl diphosphate synthase</fullName>
        <ecNumber evidence="8">2.5.1.90</ecNumber>
    </recommendedName>
    <alternativeName>
        <fullName evidence="11">All-trans-octaprenyl-diphosphate synthase</fullName>
    </alternativeName>
    <alternativeName>
        <fullName evidence="10">Octaprenyl pyrophosphate synthase</fullName>
    </alternativeName>
</protein>
<keyword evidence="14" id="KW-1185">Reference proteome</keyword>
<organism evidence="13 14">
    <name type="scientific">Salinisphaera hydrothermalis (strain C41B8)</name>
    <dbReference type="NCBI Taxonomy" id="1304275"/>
    <lineage>
        <taxon>Bacteria</taxon>
        <taxon>Pseudomonadati</taxon>
        <taxon>Pseudomonadota</taxon>
        <taxon>Gammaproteobacteria</taxon>
        <taxon>Salinisphaerales</taxon>
        <taxon>Salinisphaeraceae</taxon>
        <taxon>Salinisphaera</taxon>
    </lineage>
</organism>
<dbReference type="InterPro" id="IPR000092">
    <property type="entry name" value="Polyprenyl_synt"/>
</dbReference>
<dbReference type="InterPro" id="IPR008949">
    <property type="entry name" value="Isoprenoid_synthase_dom_sf"/>
</dbReference>
<name>A0A084IJL6_SALHC</name>
<dbReference type="GO" id="GO:0008299">
    <property type="term" value="P:isoprenoid biosynthetic process"/>
    <property type="evidence" value="ECO:0007669"/>
    <property type="project" value="InterPro"/>
</dbReference>
<evidence type="ECO:0000256" key="2">
    <source>
        <dbReference type="ARBA" id="ARBA00006706"/>
    </source>
</evidence>
<dbReference type="CDD" id="cd00685">
    <property type="entry name" value="Trans_IPPS_HT"/>
    <property type="match status" value="1"/>
</dbReference>
<dbReference type="InterPro" id="IPR033749">
    <property type="entry name" value="Polyprenyl_synt_CS"/>
</dbReference>
<dbReference type="PATRIC" id="fig|1304275.5.peg.2556"/>
<dbReference type="PROSITE" id="PS00723">
    <property type="entry name" value="POLYPRENYL_SYNTHASE_1"/>
    <property type="match status" value="1"/>
</dbReference>
<dbReference type="PANTHER" id="PTHR12001:SF69">
    <property type="entry name" value="ALL TRANS-POLYPRENYL-DIPHOSPHATE SYNTHASE PDSS1"/>
    <property type="match status" value="1"/>
</dbReference>
<dbReference type="EMBL" id="APNK01000020">
    <property type="protein sequence ID" value="KEZ76900.1"/>
    <property type="molecule type" value="Genomic_DNA"/>
</dbReference>
<dbReference type="Gene3D" id="1.10.600.10">
    <property type="entry name" value="Farnesyl Diphosphate Synthase"/>
    <property type="match status" value="1"/>
</dbReference>
<dbReference type="SFLD" id="SFLDS00005">
    <property type="entry name" value="Isoprenoid_Synthase_Type_I"/>
    <property type="match status" value="1"/>
</dbReference>
<comment type="cofactor">
    <cofactor evidence="1">
        <name>Mg(2+)</name>
        <dbReference type="ChEBI" id="CHEBI:18420"/>
    </cofactor>
</comment>
<dbReference type="GO" id="GO:0106350">
    <property type="term" value="F:all-trans-octaprenyl-diphosphate synthase activity"/>
    <property type="evidence" value="ECO:0007669"/>
    <property type="project" value="UniProtKB-EC"/>
</dbReference>
<keyword evidence="4" id="KW-0479">Metal-binding</keyword>
<evidence type="ECO:0000256" key="4">
    <source>
        <dbReference type="ARBA" id="ARBA00022723"/>
    </source>
</evidence>
<dbReference type="SUPFAM" id="SSF48576">
    <property type="entry name" value="Terpenoid synthases"/>
    <property type="match status" value="1"/>
</dbReference>
<evidence type="ECO:0000256" key="11">
    <source>
        <dbReference type="ARBA" id="ARBA00083124"/>
    </source>
</evidence>
<evidence type="ECO:0000256" key="9">
    <source>
        <dbReference type="ARBA" id="ARBA00072473"/>
    </source>
</evidence>
<gene>
    <name evidence="13" type="ORF">C41B8_12534</name>
</gene>
<comment type="similarity">
    <text evidence="2 12">Belongs to the FPP/GGPP synthase family.</text>
</comment>
<evidence type="ECO:0000256" key="6">
    <source>
        <dbReference type="ARBA" id="ARBA00051506"/>
    </source>
</evidence>
<proteinExistence type="inferred from homology"/>
<evidence type="ECO:0000256" key="1">
    <source>
        <dbReference type="ARBA" id="ARBA00001946"/>
    </source>
</evidence>
<evidence type="ECO:0000256" key="7">
    <source>
        <dbReference type="ARBA" id="ARBA00055029"/>
    </source>
</evidence>
<comment type="catalytic activity">
    <reaction evidence="6">
        <text>5 isopentenyl diphosphate + (2E,6E)-farnesyl diphosphate = all-trans-octaprenyl diphosphate + 5 diphosphate</text>
        <dbReference type="Rhea" id="RHEA:27798"/>
        <dbReference type="ChEBI" id="CHEBI:33019"/>
        <dbReference type="ChEBI" id="CHEBI:57711"/>
        <dbReference type="ChEBI" id="CHEBI:128769"/>
        <dbReference type="ChEBI" id="CHEBI:175763"/>
        <dbReference type="EC" id="2.5.1.90"/>
    </reaction>
</comment>
<dbReference type="RefSeq" id="WP_037338735.1">
    <property type="nucleotide sequence ID" value="NZ_APNK01000020.1"/>
</dbReference>
<keyword evidence="5" id="KW-0460">Magnesium</keyword>
<dbReference type="GO" id="GO:0046872">
    <property type="term" value="F:metal ion binding"/>
    <property type="evidence" value="ECO:0007669"/>
    <property type="project" value="UniProtKB-KW"/>
</dbReference>
<evidence type="ECO:0000256" key="3">
    <source>
        <dbReference type="ARBA" id="ARBA00022679"/>
    </source>
</evidence>
<keyword evidence="3 12" id="KW-0808">Transferase</keyword>
<dbReference type="OrthoDB" id="9805316at2"/>
<comment type="caution">
    <text evidence="13">The sequence shown here is derived from an EMBL/GenBank/DDBJ whole genome shotgun (WGS) entry which is preliminary data.</text>
</comment>
<dbReference type="FunFam" id="1.10.600.10:FF:000002">
    <property type="entry name" value="Octaprenyl diphosphate synthase"/>
    <property type="match status" value="1"/>
</dbReference>
<comment type="function">
    <text evidence="7">Supplies octaprenyl diphosphate, the precursor for the side chain of the isoprenoid quinones ubiquinone and menaquinone.</text>
</comment>
<dbReference type="Proteomes" id="UP000028302">
    <property type="component" value="Unassembled WGS sequence"/>
</dbReference>
<dbReference type="PANTHER" id="PTHR12001">
    <property type="entry name" value="GERANYLGERANYL PYROPHOSPHATE SYNTHASE"/>
    <property type="match status" value="1"/>
</dbReference>
<dbReference type="STRING" id="1304275.C41B8_12534"/>
<accession>A0A084IJL6</accession>
<evidence type="ECO:0000256" key="8">
    <source>
        <dbReference type="ARBA" id="ARBA00066511"/>
    </source>
</evidence>
<dbReference type="AlphaFoldDB" id="A0A084IJL6"/>
<reference evidence="13 14" key="1">
    <citation type="submission" date="2013-03" db="EMBL/GenBank/DDBJ databases">
        <title>Salinisphaera hydrothermalis C41B8 Genome Sequencing.</title>
        <authorList>
            <person name="Li C."/>
            <person name="Lai Q."/>
            <person name="Shao Z."/>
        </authorList>
    </citation>
    <scope>NUCLEOTIDE SEQUENCE [LARGE SCALE GENOMIC DNA]</scope>
    <source>
        <strain evidence="13 14">C41B8</strain>
    </source>
</reference>
<evidence type="ECO:0000256" key="10">
    <source>
        <dbReference type="ARBA" id="ARBA00079637"/>
    </source>
</evidence>
<dbReference type="Pfam" id="PF00348">
    <property type="entry name" value="polyprenyl_synt"/>
    <property type="match status" value="1"/>
</dbReference>
<dbReference type="EC" id="2.5.1.90" evidence="8"/>
<sequence length="322" mass="35086">MNIQPLFQPVEDDMRAVDALIRKRLSSDVVLINTLGEYIIASGGKRIRPALVVLAARAAGYEGTAHHLLAVIIEFIHTATLLHDDVVDESTLRRGRETANSVWGNDASVLTGDFLYSRAFQLMVELDSFEVMKVLADATNRIAEGEVMQLMHAHDPNLSERDYLEVVDRKTASLFAAGCRLGALLAGRSPEHCQAMADFGRNLGVAFQVVDDALDYGHGDETYGKNLGDDLAEGKTTLPLICALARTPEAEAAPLRQAIRDADLGALNSIKKAIESTDAMTYTFGRADEAAEKSIDCLASFESSQFKDALISLARFSVQRRS</sequence>
<dbReference type="eggNOG" id="COG0142">
    <property type="taxonomic scope" value="Bacteria"/>
</dbReference>